<dbReference type="Pfam" id="PF21467">
    <property type="entry name" value="BetaGal_gal-bd"/>
    <property type="match status" value="1"/>
</dbReference>
<dbReference type="OrthoDB" id="1657402at2759"/>
<keyword evidence="5" id="KW-1185">Reference proteome</keyword>
<dbReference type="Gene3D" id="2.60.120.260">
    <property type="entry name" value="Galactose-binding domain-like"/>
    <property type="match status" value="1"/>
</dbReference>
<sequence>MTWEGIYPVSVDLEGFGKGQAWMNGKNLSRYWPINTALDSNCLDKACDCRGKYDNTKIMLRRQDHLRDPVYFLGRHPRDFSFQKGDCQEKNDALDIIKKLTMYRKMT</sequence>
<dbReference type="STRING" id="35608.A0A2U1NBY0"/>
<evidence type="ECO:0000259" key="3">
    <source>
        <dbReference type="Pfam" id="PF21467"/>
    </source>
</evidence>
<organism evidence="4 5">
    <name type="scientific">Artemisia annua</name>
    <name type="common">Sweet wormwood</name>
    <dbReference type="NCBI Taxonomy" id="35608"/>
    <lineage>
        <taxon>Eukaryota</taxon>
        <taxon>Viridiplantae</taxon>
        <taxon>Streptophyta</taxon>
        <taxon>Embryophyta</taxon>
        <taxon>Tracheophyta</taxon>
        <taxon>Spermatophyta</taxon>
        <taxon>Magnoliopsida</taxon>
        <taxon>eudicotyledons</taxon>
        <taxon>Gunneridae</taxon>
        <taxon>Pentapetalae</taxon>
        <taxon>asterids</taxon>
        <taxon>campanulids</taxon>
        <taxon>Asterales</taxon>
        <taxon>Asteraceae</taxon>
        <taxon>Asteroideae</taxon>
        <taxon>Anthemideae</taxon>
        <taxon>Artemisiinae</taxon>
        <taxon>Artemisia</taxon>
    </lineage>
</organism>
<comment type="caution">
    <text evidence="4">The sequence shown here is derived from an EMBL/GenBank/DDBJ whole genome shotgun (WGS) entry which is preliminary data.</text>
</comment>
<protein>
    <recommendedName>
        <fullName evidence="3">Beta-galactosidase galactose-binding domain-containing protein</fullName>
    </recommendedName>
</protein>
<evidence type="ECO:0000313" key="4">
    <source>
        <dbReference type="EMBL" id="PWA71015.1"/>
    </source>
</evidence>
<accession>A0A2U1NBY0</accession>
<evidence type="ECO:0000256" key="2">
    <source>
        <dbReference type="ARBA" id="ARBA00023295"/>
    </source>
</evidence>
<evidence type="ECO:0000256" key="1">
    <source>
        <dbReference type="ARBA" id="ARBA00022801"/>
    </source>
</evidence>
<reference evidence="4 5" key="1">
    <citation type="journal article" date="2018" name="Mol. Plant">
        <title>The genome of Artemisia annua provides insight into the evolution of Asteraceae family and artemisinin biosynthesis.</title>
        <authorList>
            <person name="Shen Q."/>
            <person name="Zhang L."/>
            <person name="Liao Z."/>
            <person name="Wang S."/>
            <person name="Yan T."/>
            <person name="Shi P."/>
            <person name="Liu M."/>
            <person name="Fu X."/>
            <person name="Pan Q."/>
            <person name="Wang Y."/>
            <person name="Lv Z."/>
            <person name="Lu X."/>
            <person name="Zhang F."/>
            <person name="Jiang W."/>
            <person name="Ma Y."/>
            <person name="Chen M."/>
            <person name="Hao X."/>
            <person name="Li L."/>
            <person name="Tang Y."/>
            <person name="Lv G."/>
            <person name="Zhou Y."/>
            <person name="Sun X."/>
            <person name="Brodelius P.E."/>
            <person name="Rose J.K.C."/>
            <person name="Tang K."/>
        </authorList>
    </citation>
    <scope>NUCLEOTIDE SEQUENCE [LARGE SCALE GENOMIC DNA]</scope>
    <source>
        <strain evidence="5">cv. Huhao1</strain>
        <tissue evidence="4">Leaf</tissue>
    </source>
</reference>
<dbReference type="InterPro" id="IPR048913">
    <property type="entry name" value="BetaGal_gal-bd"/>
</dbReference>
<name>A0A2U1NBY0_ARTAN</name>
<dbReference type="GO" id="GO:0016798">
    <property type="term" value="F:hydrolase activity, acting on glycosyl bonds"/>
    <property type="evidence" value="ECO:0007669"/>
    <property type="project" value="UniProtKB-KW"/>
</dbReference>
<dbReference type="AlphaFoldDB" id="A0A2U1NBY0"/>
<keyword evidence="2" id="KW-0326">Glycosidase</keyword>
<dbReference type="Proteomes" id="UP000245207">
    <property type="component" value="Unassembled WGS sequence"/>
</dbReference>
<keyword evidence="1" id="KW-0378">Hydrolase</keyword>
<feature type="domain" description="Beta-galactosidase galactose-binding" evidence="3">
    <location>
        <begin position="8"/>
        <end position="35"/>
    </location>
</feature>
<gene>
    <name evidence="4" type="ORF">CTI12_AA276490</name>
</gene>
<dbReference type="EMBL" id="PKPP01003149">
    <property type="protein sequence ID" value="PWA71015.1"/>
    <property type="molecule type" value="Genomic_DNA"/>
</dbReference>
<evidence type="ECO:0000313" key="5">
    <source>
        <dbReference type="Proteomes" id="UP000245207"/>
    </source>
</evidence>
<proteinExistence type="predicted"/>